<feature type="transmembrane region" description="Helical" evidence="1">
    <location>
        <begin position="72"/>
        <end position="105"/>
    </location>
</feature>
<gene>
    <name evidence="2" type="ORF">LCGC14_2518470</name>
</gene>
<dbReference type="PANTHER" id="PTHR37422">
    <property type="entry name" value="TEICHURONIC ACID BIOSYNTHESIS PROTEIN TUAE"/>
    <property type="match status" value="1"/>
</dbReference>
<comment type="caution">
    <text evidence="2">The sequence shown here is derived from an EMBL/GenBank/DDBJ whole genome shotgun (WGS) entry which is preliminary data.</text>
</comment>
<feature type="transmembrane region" description="Helical" evidence="1">
    <location>
        <begin position="40"/>
        <end position="60"/>
    </location>
</feature>
<dbReference type="EMBL" id="LAZR01040565">
    <property type="protein sequence ID" value="KKL14169.1"/>
    <property type="molecule type" value="Genomic_DNA"/>
</dbReference>
<feature type="non-terminal residue" evidence="2">
    <location>
        <position position="297"/>
    </location>
</feature>
<evidence type="ECO:0000313" key="2">
    <source>
        <dbReference type="EMBL" id="KKL14169.1"/>
    </source>
</evidence>
<keyword evidence="1" id="KW-1133">Transmembrane helix</keyword>
<evidence type="ECO:0008006" key="3">
    <source>
        <dbReference type="Google" id="ProtNLM"/>
    </source>
</evidence>
<dbReference type="PANTHER" id="PTHR37422:SF13">
    <property type="entry name" value="LIPOPOLYSACCHARIDE BIOSYNTHESIS PROTEIN PA4999-RELATED"/>
    <property type="match status" value="1"/>
</dbReference>
<dbReference type="AlphaFoldDB" id="A0A0F9AX44"/>
<accession>A0A0F9AX44</accession>
<keyword evidence="1" id="KW-0812">Transmembrane</keyword>
<reference evidence="2" key="1">
    <citation type="journal article" date="2015" name="Nature">
        <title>Complex archaea that bridge the gap between prokaryotes and eukaryotes.</title>
        <authorList>
            <person name="Spang A."/>
            <person name="Saw J.H."/>
            <person name="Jorgensen S.L."/>
            <person name="Zaremba-Niedzwiedzka K."/>
            <person name="Martijn J."/>
            <person name="Lind A.E."/>
            <person name="van Eijk R."/>
            <person name="Schleper C."/>
            <person name="Guy L."/>
            <person name="Ettema T.J."/>
        </authorList>
    </citation>
    <scope>NUCLEOTIDE SEQUENCE</scope>
</reference>
<sequence>MFDFFLKIFLLLSPILYIPNNGLAGRFQWYQFGYFSPSINLLQLQFFQYGTIFLFIVSLFENPKRLFQDKYLGILSFICMVSVYLHPKTITLFPNICLGLLLYYLVTSYTKNVKSVLKVFVVVALLNTIFSLLQFYGIHLIYRPKEEIIGLMGYKTHLGIYQAIAIPICYALNPWLSIVPVIGLFLSKSVTALIPAIIGMAYLLKRYILGFSIPNFMLAISCIVFFGGRIFYKLSLRFEVWIETVKMILEKPFFGHGIGIFEYVSENHPQSIYWTKYTDPYNLYFGVAHAVGIFGVI</sequence>
<protein>
    <recommendedName>
        <fullName evidence="3">O-antigen ligase domain-containing protein</fullName>
    </recommendedName>
</protein>
<feature type="transmembrane region" description="Helical" evidence="1">
    <location>
        <begin position="158"/>
        <end position="176"/>
    </location>
</feature>
<keyword evidence="1" id="KW-0472">Membrane</keyword>
<organism evidence="2">
    <name type="scientific">marine sediment metagenome</name>
    <dbReference type="NCBI Taxonomy" id="412755"/>
    <lineage>
        <taxon>unclassified sequences</taxon>
        <taxon>metagenomes</taxon>
        <taxon>ecological metagenomes</taxon>
    </lineage>
</organism>
<evidence type="ECO:0000256" key="1">
    <source>
        <dbReference type="SAM" id="Phobius"/>
    </source>
</evidence>
<feature type="transmembrane region" description="Helical" evidence="1">
    <location>
        <begin position="117"/>
        <end position="138"/>
    </location>
</feature>
<name>A0A0F9AX44_9ZZZZ</name>
<dbReference type="InterPro" id="IPR051533">
    <property type="entry name" value="WaaL-like"/>
</dbReference>
<proteinExistence type="predicted"/>
<feature type="transmembrane region" description="Helical" evidence="1">
    <location>
        <begin position="216"/>
        <end position="232"/>
    </location>
</feature>